<dbReference type="Gene3D" id="3.40.1350.10">
    <property type="match status" value="1"/>
</dbReference>
<protein>
    <recommendedName>
        <fullName evidence="1">Restriction endonuclease type IV Mrr domain-containing protein</fullName>
    </recommendedName>
</protein>
<dbReference type="SUPFAM" id="SSF52980">
    <property type="entry name" value="Restriction endonuclease-like"/>
    <property type="match status" value="1"/>
</dbReference>
<keyword evidence="3" id="KW-1185">Reference proteome</keyword>
<dbReference type="Pfam" id="PF04471">
    <property type="entry name" value="Mrr_cat"/>
    <property type="match status" value="1"/>
</dbReference>
<dbReference type="InterPro" id="IPR051200">
    <property type="entry name" value="Host-pathogen_enzymatic-act"/>
</dbReference>
<proteinExistence type="predicted"/>
<dbReference type="InterPro" id="IPR015943">
    <property type="entry name" value="WD40/YVTN_repeat-like_dom_sf"/>
</dbReference>
<name>A0ABU1VN94_9GAMM</name>
<evidence type="ECO:0000313" key="3">
    <source>
        <dbReference type="Proteomes" id="UP001267878"/>
    </source>
</evidence>
<dbReference type="RefSeq" id="WP_310053072.1">
    <property type="nucleotide sequence ID" value="NZ_JAVDVW010000001.1"/>
</dbReference>
<dbReference type="InterPro" id="IPR011044">
    <property type="entry name" value="Quino_amine_DH_bsu"/>
</dbReference>
<dbReference type="InterPro" id="IPR011856">
    <property type="entry name" value="tRNA_endonuc-like_dom_sf"/>
</dbReference>
<dbReference type="InterPro" id="IPR011335">
    <property type="entry name" value="Restrct_endonuc-II-like"/>
</dbReference>
<dbReference type="EMBL" id="JAVDVW010000001">
    <property type="protein sequence ID" value="MDR7098949.1"/>
    <property type="molecule type" value="Genomic_DNA"/>
</dbReference>
<evidence type="ECO:0000259" key="1">
    <source>
        <dbReference type="Pfam" id="PF04471"/>
    </source>
</evidence>
<dbReference type="PANTHER" id="PTHR47197:SF3">
    <property type="entry name" value="DIHYDRO-HEME D1 DEHYDROGENASE"/>
    <property type="match status" value="1"/>
</dbReference>
<reference evidence="2 3" key="1">
    <citation type="submission" date="2023-07" db="EMBL/GenBank/DDBJ databases">
        <title>Sorghum-associated microbial communities from plants grown in Nebraska, USA.</title>
        <authorList>
            <person name="Schachtman D."/>
        </authorList>
    </citation>
    <scope>NUCLEOTIDE SEQUENCE [LARGE SCALE GENOMIC DNA]</scope>
    <source>
        <strain evidence="2 3">BE187</strain>
    </source>
</reference>
<dbReference type="PANTHER" id="PTHR47197">
    <property type="entry name" value="PROTEIN NIRF"/>
    <property type="match status" value="1"/>
</dbReference>
<accession>A0ABU1VN94</accession>
<feature type="domain" description="Restriction endonuclease type IV Mrr" evidence="1">
    <location>
        <begin position="5"/>
        <end position="110"/>
    </location>
</feature>
<organism evidence="2 3">
    <name type="scientific">Agrilutibacter niabensis</name>
    <dbReference type="NCBI Taxonomy" id="380628"/>
    <lineage>
        <taxon>Bacteria</taxon>
        <taxon>Pseudomonadati</taxon>
        <taxon>Pseudomonadota</taxon>
        <taxon>Gammaproteobacteria</taxon>
        <taxon>Lysobacterales</taxon>
        <taxon>Lysobacteraceae</taxon>
        <taxon>Agrilutibacter</taxon>
    </lineage>
</organism>
<sequence length="486" mass="53221">MTFSNWKEYQAATADVFRRLQCDVKIEYAAKGPHATHDVDVYATFHRSGILCTWIVECKLWNKPVDKGEVMKLRGIVTDLGADRGILISEAGFQSGAQDAARGTNITLVSSLAEFERTALAATSETPLVLEKSGGDDLPIFRFPFPAGPHDLIVHGDTIVSANWSGCSICIINPETKSILRTIDLDKYESKSPLTGQREIRGYSPGSLVIADGRLFLGQVFSDFILVIDLATHAIVRRIPVPGGGEGELAVSPDEKQVYFASNRLNQFYIIDSATYDFIAVPYPSGGRGCLSLLRHPDKELLYIGISRGGRINGRAYPHANSYLAVYDLGRGEYIGDCQLAEVRNDMTDDACPVCIAYDRIDDRLYVGMFQSMRGIMAIDASAFRPLTEIRIARNSSGPEFPWSDPLSLALDDGDLLFVARNNNQLAILERHSLKLRRTVDLGHAPNGPASVAVWNRQAIVAYPGRNGLIFIPLDPSPASAATEPS</sequence>
<gene>
    <name evidence="2" type="ORF">J2X04_001296</name>
</gene>
<comment type="caution">
    <text evidence="2">The sequence shown here is derived from an EMBL/GenBank/DDBJ whole genome shotgun (WGS) entry which is preliminary data.</text>
</comment>
<dbReference type="InterPro" id="IPR007560">
    <property type="entry name" value="Restrct_endonuc_IV_Mrr"/>
</dbReference>
<dbReference type="Gene3D" id="2.130.10.10">
    <property type="entry name" value="YVTN repeat-like/Quinoprotein amine dehydrogenase"/>
    <property type="match status" value="1"/>
</dbReference>
<evidence type="ECO:0000313" key="2">
    <source>
        <dbReference type="EMBL" id="MDR7098949.1"/>
    </source>
</evidence>
<dbReference type="Proteomes" id="UP001267878">
    <property type="component" value="Unassembled WGS sequence"/>
</dbReference>
<dbReference type="SUPFAM" id="SSF50969">
    <property type="entry name" value="YVTN repeat-like/Quinoprotein amine dehydrogenase"/>
    <property type="match status" value="1"/>
</dbReference>